<comment type="caution">
    <text evidence="2">The sequence shown here is derived from an EMBL/GenBank/DDBJ whole genome shotgun (WGS) entry which is preliminary data.</text>
</comment>
<dbReference type="EMBL" id="BSYO01000017">
    <property type="protein sequence ID" value="GMH16966.1"/>
    <property type="molecule type" value="Genomic_DNA"/>
</dbReference>
<accession>A0AAD3XUP1</accession>
<feature type="region of interest" description="Disordered" evidence="1">
    <location>
        <begin position="338"/>
        <end position="371"/>
    </location>
</feature>
<keyword evidence="3" id="KW-1185">Reference proteome</keyword>
<dbReference type="Proteomes" id="UP001279734">
    <property type="component" value="Unassembled WGS sequence"/>
</dbReference>
<sequence length="400" mass="41895">MAGLHVAPEASLSFSSLPSVSSPLSSTLSLTAPNDLLPPLLPPSSSLPLRSLNPHPPNLSNNASSSSSIIASPQFPIFRSSPFKPLMVVDSAASSQSILIHSDGVVDESFSNLESVEDNILKKLVVQGPIDRVLKSDNANSGILESALPNERSPRSVVLACSSQDACQPEDKVDLGAFATEHPTSPKKTPRQVSWLEVVQRDTLGAEDGSLPMGSSISDSRVSSPKVVEEHMSPSCKLALIVDLETNAPQLSRSAEFLLGRGHELDGSPPECDEATQKEANSKPVVLSAGRIGAGTATNAIEGFSQNKQNANMNSLAEDGSHTKVLFDIPQDSGQGTFSTPFIDSRACGSLPSSSSGEAQKSSKKNGDLGEPTVLATLPVRIMMAFSALPGMPQQVGILV</sequence>
<evidence type="ECO:0000313" key="3">
    <source>
        <dbReference type="Proteomes" id="UP001279734"/>
    </source>
</evidence>
<reference evidence="2" key="1">
    <citation type="submission" date="2023-05" db="EMBL/GenBank/DDBJ databases">
        <title>Nepenthes gracilis genome sequencing.</title>
        <authorList>
            <person name="Fukushima K."/>
        </authorList>
    </citation>
    <scope>NUCLEOTIDE SEQUENCE</scope>
    <source>
        <strain evidence="2">SING2019-196</strain>
    </source>
</reference>
<evidence type="ECO:0000313" key="2">
    <source>
        <dbReference type="EMBL" id="GMH16966.1"/>
    </source>
</evidence>
<organism evidence="2 3">
    <name type="scientific">Nepenthes gracilis</name>
    <name type="common">Slender pitcher plant</name>
    <dbReference type="NCBI Taxonomy" id="150966"/>
    <lineage>
        <taxon>Eukaryota</taxon>
        <taxon>Viridiplantae</taxon>
        <taxon>Streptophyta</taxon>
        <taxon>Embryophyta</taxon>
        <taxon>Tracheophyta</taxon>
        <taxon>Spermatophyta</taxon>
        <taxon>Magnoliopsida</taxon>
        <taxon>eudicotyledons</taxon>
        <taxon>Gunneridae</taxon>
        <taxon>Pentapetalae</taxon>
        <taxon>Caryophyllales</taxon>
        <taxon>Nepenthaceae</taxon>
        <taxon>Nepenthes</taxon>
    </lineage>
</organism>
<gene>
    <name evidence="2" type="ORF">Nepgr_018807</name>
</gene>
<protein>
    <submittedName>
        <fullName evidence="2">Uncharacterized protein</fullName>
    </submittedName>
</protein>
<dbReference type="AlphaFoldDB" id="A0AAD3XUP1"/>
<evidence type="ECO:0000256" key="1">
    <source>
        <dbReference type="SAM" id="MobiDB-lite"/>
    </source>
</evidence>
<proteinExistence type="predicted"/>
<name>A0AAD3XUP1_NEPGR</name>